<sequence>MAALAVIIAATRRGAPAHPVLLWGFRALVVVLAVSVPTGLVLAVVGR</sequence>
<gene>
    <name evidence="2" type="ORF">L2X98_22680</name>
</gene>
<dbReference type="EMBL" id="CP091139">
    <property type="protein sequence ID" value="UUT35946.1"/>
    <property type="molecule type" value="Genomic_DNA"/>
</dbReference>
<evidence type="ECO:0000256" key="1">
    <source>
        <dbReference type="SAM" id="Phobius"/>
    </source>
</evidence>
<feature type="transmembrane region" description="Helical" evidence="1">
    <location>
        <begin position="24"/>
        <end position="45"/>
    </location>
</feature>
<dbReference type="Proteomes" id="UP001054811">
    <property type="component" value="Chromosome"/>
</dbReference>
<name>A0ABY5NL83_9MICO</name>
<evidence type="ECO:0000313" key="2">
    <source>
        <dbReference type="EMBL" id="UUT35946.1"/>
    </source>
</evidence>
<accession>A0ABY5NL83</accession>
<protein>
    <submittedName>
        <fullName evidence="2">Uncharacterized protein</fullName>
    </submittedName>
</protein>
<keyword evidence="1" id="KW-0472">Membrane</keyword>
<proteinExistence type="predicted"/>
<keyword evidence="3" id="KW-1185">Reference proteome</keyword>
<organism evidence="2 3">
    <name type="scientific">Microbacterium elymi</name>
    <dbReference type="NCBI Taxonomy" id="2909587"/>
    <lineage>
        <taxon>Bacteria</taxon>
        <taxon>Bacillati</taxon>
        <taxon>Actinomycetota</taxon>
        <taxon>Actinomycetes</taxon>
        <taxon>Micrococcales</taxon>
        <taxon>Microbacteriaceae</taxon>
        <taxon>Microbacterium</taxon>
    </lineage>
</organism>
<keyword evidence="1" id="KW-0812">Transmembrane</keyword>
<dbReference type="RefSeq" id="WP_259612594.1">
    <property type="nucleotide sequence ID" value="NZ_CP091139.2"/>
</dbReference>
<keyword evidence="1" id="KW-1133">Transmembrane helix</keyword>
<evidence type="ECO:0000313" key="3">
    <source>
        <dbReference type="Proteomes" id="UP001054811"/>
    </source>
</evidence>
<reference evidence="2" key="1">
    <citation type="submission" date="2022-01" db="EMBL/GenBank/DDBJ databases">
        <title>Microbacterium eymi and Microbacterium rhizovicinus sp. nov., isolated from the rhizospheric soil of Elymus tsukushiensis, a plant native to the Dokdo Islands, Republic of Korea.</title>
        <authorList>
            <person name="Hwang Y.J."/>
        </authorList>
    </citation>
    <scope>NUCLEOTIDE SEQUENCE</scope>
    <source>
        <strain evidence="2">KUDC0405</strain>
    </source>
</reference>